<gene>
    <name evidence="5" type="ORF">UFOPK3773_02261</name>
</gene>
<evidence type="ECO:0000256" key="2">
    <source>
        <dbReference type="ARBA" id="ARBA00022741"/>
    </source>
</evidence>
<dbReference type="PROSITE" id="PS00211">
    <property type="entry name" value="ABC_TRANSPORTER_1"/>
    <property type="match status" value="1"/>
</dbReference>
<evidence type="ECO:0000259" key="4">
    <source>
        <dbReference type="PROSITE" id="PS50893"/>
    </source>
</evidence>
<reference evidence="5" key="1">
    <citation type="submission" date="2020-05" db="EMBL/GenBank/DDBJ databases">
        <authorList>
            <person name="Chiriac C."/>
            <person name="Salcher M."/>
            <person name="Ghai R."/>
            <person name="Kavagutti S V."/>
        </authorList>
    </citation>
    <scope>NUCLEOTIDE SEQUENCE</scope>
</reference>
<evidence type="ECO:0000313" key="5">
    <source>
        <dbReference type="EMBL" id="CAB4964480.1"/>
    </source>
</evidence>
<feature type="domain" description="ABC transporter" evidence="4">
    <location>
        <begin position="5"/>
        <end position="245"/>
    </location>
</feature>
<dbReference type="InterPro" id="IPR017871">
    <property type="entry name" value="ABC_transporter-like_CS"/>
</dbReference>
<name>A0A6J7L893_9ZZZZ</name>
<dbReference type="PANTHER" id="PTHR43776:SF8">
    <property type="entry name" value="ABC TRANSPORTER, ATP-BINDING PROTEIN"/>
    <property type="match status" value="1"/>
</dbReference>
<dbReference type="NCBIfam" id="TIGR01727">
    <property type="entry name" value="oligo_HPY"/>
    <property type="match status" value="1"/>
</dbReference>
<dbReference type="GO" id="GO:0016887">
    <property type="term" value="F:ATP hydrolysis activity"/>
    <property type="evidence" value="ECO:0007669"/>
    <property type="project" value="InterPro"/>
</dbReference>
<keyword evidence="2" id="KW-0547">Nucleotide-binding</keyword>
<evidence type="ECO:0000256" key="1">
    <source>
        <dbReference type="ARBA" id="ARBA00022448"/>
    </source>
</evidence>
<dbReference type="EMBL" id="CAFBNF010000370">
    <property type="protein sequence ID" value="CAB4964480.1"/>
    <property type="molecule type" value="Genomic_DNA"/>
</dbReference>
<dbReference type="AlphaFoldDB" id="A0A6J7L893"/>
<dbReference type="GO" id="GO:0005524">
    <property type="term" value="F:ATP binding"/>
    <property type="evidence" value="ECO:0007669"/>
    <property type="project" value="UniProtKB-KW"/>
</dbReference>
<keyword evidence="3" id="KW-0067">ATP-binding</keyword>
<protein>
    <submittedName>
        <fullName evidence="5">Unannotated protein</fullName>
    </submittedName>
</protein>
<sequence>MSALLEVKDVRLSYGEREVVHGVDLQVPAGPYGLGIIGESGSGKTTIARALLKLHPVGSGSITCSGADVLTLRGSALSAYRREVQMVFQDGDGALDPRMSVLSSVSEPMAIHGIVPKPQRRERVGDLLAEVGLSADLMARYPHQLSGGQRQRVVIARALALEPRLLVLDEPTSALDVTVQERVLQLVERLREERTLAYLLISHNLAVVDRLCESSVVLYEGTVMESGRTRDLLDSPVHPYTRALRSAVPEIGVHRPALTRVGTGVSVSPAGCTYSERCPFALDICREEVPALLEFDGRQVACHRAGEATALTL</sequence>
<dbReference type="SUPFAM" id="SSF52540">
    <property type="entry name" value="P-loop containing nucleoside triphosphate hydrolases"/>
    <property type="match status" value="1"/>
</dbReference>
<dbReference type="Gene3D" id="3.40.50.300">
    <property type="entry name" value="P-loop containing nucleotide triphosphate hydrolases"/>
    <property type="match status" value="1"/>
</dbReference>
<keyword evidence="1" id="KW-0813">Transport</keyword>
<dbReference type="Pfam" id="PF00005">
    <property type="entry name" value="ABC_tran"/>
    <property type="match status" value="1"/>
</dbReference>
<evidence type="ECO:0000256" key="3">
    <source>
        <dbReference type="ARBA" id="ARBA00022840"/>
    </source>
</evidence>
<dbReference type="Pfam" id="PF08352">
    <property type="entry name" value="oligo_HPY"/>
    <property type="match status" value="1"/>
</dbReference>
<dbReference type="InterPro" id="IPR003439">
    <property type="entry name" value="ABC_transporter-like_ATP-bd"/>
</dbReference>
<dbReference type="GO" id="GO:0015833">
    <property type="term" value="P:peptide transport"/>
    <property type="evidence" value="ECO:0007669"/>
    <property type="project" value="InterPro"/>
</dbReference>
<dbReference type="InterPro" id="IPR013563">
    <property type="entry name" value="Oligopep_ABC_C"/>
</dbReference>
<dbReference type="PANTHER" id="PTHR43776">
    <property type="entry name" value="TRANSPORT ATP-BINDING PROTEIN"/>
    <property type="match status" value="1"/>
</dbReference>
<dbReference type="PROSITE" id="PS50893">
    <property type="entry name" value="ABC_TRANSPORTER_2"/>
    <property type="match status" value="1"/>
</dbReference>
<dbReference type="GO" id="GO:0055085">
    <property type="term" value="P:transmembrane transport"/>
    <property type="evidence" value="ECO:0007669"/>
    <property type="project" value="UniProtKB-ARBA"/>
</dbReference>
<dbReference type="InterPro" id="IPR027417">
    <property type="entry name" value="P-loop_NTPase"/>
</dbReference>
<dbReference type="InterPro" id="IPR003593">
    <property type="entry name" value="AAA+_ATPase"/>
</dbReference>
<dbReference type="SMART" id="SM00382">
    <property type="entry name" value="AAA"/>
    <property type="match status" value="1"/>
</dbReference>
<proteinExistence type="predicted"/>
<dbReference type="InterPro" id="IPR050319">
    <property type="entry name" value="ABC_transp_ATP-bind"/>
</dbReference>
<dbReference type="CDD" id="cd03257">
    <property type="entry name" value="ABC_NikE_OppD_transporters"/>
    <property type="match status" value="1"/>
</dbReference>
<accession>A0A6J7L893</accession>
<organism evidence="5">
    <name type="scientific">freshwater metagenome</name>
    <dbReference type="NCBI Taxonomy" id="449393"/>
    <lineage>
        <taxon>unclassified sequences</taxon>
        <taxon>metagenomes</taxon>
        <taxon>ecological metagenomes</taxon>
    </lineage>
</organism>